<dbReference type="Pfam" id="PF00478">
    <property type="entry name" value="IMPDH"/>
    <property type="match status" value="1"/>
</dbReference>
<feature type="domain" description="IMP dehydrogenase/GMP reductase" evidence="6">
    <location>
        <begin position="14"/>
        <end position="76"/>
    </location>
</feature>
<dbReference type="Pfam" id="PF03060">
    <property type="entry name" value="NMO"/>
    <property type="match status" value="1"/>
</dbReference>
<evidence type="ECO:0000256" key="3">
    <source>
        <dbReference type="ARBA" id="ARBA00022630"/>
    </source>
</evidence>
<dbReference type="InterPro" id="IPR017569">
    <property type="entry name" value="Enoyl_ACP_red-II_put"/>
</dbReference>
<name>A0ABR6WI95_9FIRM</name>
<sequence>MLSALSKKQSHRCDSMIKTPLCDLLNIEFPILQGGMAWVSDAQLAAAVSNAGGLGIISSMNADENWLRQEIHKVKSLTDKPFGINVMLMNPHVDKIAQVLIEEKVPVITTGAGNPGKFIKLWIAAGIKVIPVVPSTGLARFAERAGATAVIAEGGESGGHVGDMATLPLVPQVCDAVSIPVIAAGGIGDGRGIAAALMLGAVGVQLGTRFLVADETNIHENYKDKIIKAKDIDTVLTGKSLGHPVRALKTSFTRSFLKAENDPSTPKETLEEYGRGALRIAAQEGDSQNGCFMAGQISGLIKEKQSAKNIILTLVKETETALKGGLQWVK</sequence>
<dbReference type="CDD" id="cd04730">
    <property type="entry name" value="NPD_like"/>
    <property type="match status" value="1"/>
</dbReference>
<dbReference type="EMBL" id="WJBB01000003">
    <property type="protein sequence ID" value="MBC3796203.1"/>
    <property type="molecule type" value="Genomic_DNA"/>
</dbReference>
<dbReference type="InterPro" id="IPR001093">
    <property type="entry name" value="IMP_DH_GMPRt"/>
</dbReference>
<evidence type="ECO:0000256" key="1">
    <source>
        <dbReference type="ARBA" id="ARBA00003535"/>
    </source>
</evidence>
<evidence type="ECO:0000313" key="7">
    <source>
        <dbReference type="EMBL" id="MBC3796203.1"/>
    </source>
</evidence>
<keyword evidence="4" id="KW-0288">FMN</keyword>
<dbReference type="NCBIfam" id="TIGR03151">
    <property type="entry name" value="enACPred_II"/>
    <property type="match status" value="1"/>
</dbReference>
<accession>A0ABR6WI95</accession>
<comment type="caution">
    <text evidence="7">The sequence shown here is derived from an EMBL/GenBank/DDBJ whole genome shotgun (WGS) entry which is preliminary data.</text>
</comment>
<evidence type="ECO:0000256" key="4">
    <source>
        <dbReference type="ARBA" id="ARBA00022643"/>
    </source>
</evidence>
<comment type="function">
    <text evidence="1">Nitronate monooxygenase that uses molecular oxygen to catalyze the oxidative denitrification of alkyl nitronates. Acts on propionate 3-nitronate (P3N), the presumed physiological substrate. Probably functions in the detoxification of P3N, a metabolic poison produced by plants and fungi as a defense mechanism.</text>
</comment>
<dbReference type="Gene3D" id="3.20.20.70">
    <property type="entry name" value="Aldolase class I"/>
    <property type="match status" value="1"/>
</dbReference>
<evidence type="ECO:0000259" key="6">
    <source>
        <dbReference type="Pfam" id="PF00478"/>
    </source>
</evidence>
<evidence type="ECO:0000256" key="5">
    <source>
        <dbReference type="ARBA" id="ARBA00023002"/>
    </source>
</evidence>
<keyword evidence="5" id="KW-0560">Oxidoreductase</keyword>
<organism evidence="7 8">
    <name type="scientific">Acetobacterium tundrae</name>
    <dbReference type="NCBI Taxonomy" id="132932"/>
    <lineage>
        <taxon>Bacteria</taxon>
        <taxon>Bacillati</taxon>
        <taxon>Bacillota</taxon>
        <taxon>Clostridia</taxon>
        <taxon>Eubacteriales</taxon>
        <taxon>Eubacteriaceae</taxon>
        <taxon>Acetobacterium</taxon>
    </lineage>
</organism>
<evidence type="ECO:0000313" key="8">
    <source>
        <dbReference type="Proteomes" id="UP000653358"/>
    </source>
</evidence>
<dbReference type="InterPro" id="IPR004136">
    <property type="entry name" value="NMO"/>
</dbReference>
<protein>
    <recommendedName>
        <fullName evidence="2">Probable nitronate monooxygenase</fullName>
    </recommendedName>
</protein>
<reference evidence="7 8" key="1">
    <citation type="journal article" date="2020" name="mSystems">
        <title>Defining Genomic and Predicted Metabolic Features of the Acetobacterium Genus.</title>
        <authorList>
            <person name="Ross D.E."/>
            <person name="Marshall C.W."/>
            <person name="Gulliver D."/>
            <person name="May H.D."/>
            <person name="Norman R.S."/>
        </authorList>
    </citation>
    <scope>NUCLEOTIDE SEQUENCE [LARGE SCALE GENOMIC DNA]</scope>
    <source>
        <strain evidence="7 8">DSM 9173</strain>
    </source>
</reference>
<dbReference type="SUPFAM" id="SSF51412">
    <property type="entry name" value="Inosine monophosphate dehydrogenase (IMPDH)"/>
    <property type="match status" value="1"/>
</dbReference>
<evidence type="ECO:0000256" key="2">
    <source>
        <dbReference type="ARBA" id="ARBA00013457"/>
    </source>
</evidence>
<proteinExistence type="predicted"/>
<gene>
    <name evidence="7" type="primary">fabK</name>
    <name evidence="7" type="ORF">GH807_03950</name>
</gene>
<keyword evidence="8" id="KW-1185">Reference proteome</keyword>
<dbReference type="Proteomes" id="UP000653358">
    <property type="component" value="Unassembled WGS sequence"/>
</dbReference>
<keyword evidence="3" id="KW-0285">Flavoprotein</keyword>
<dbReference type="PANTHER" id="PTHR32332:SF20">
    <property type="entry name" value="2-NITROPROPANE DIOXYGENASE-LIKE PROTEIN"/>
    <property type="match status" value="1"/>
</dbReference>
<dbReference type="PANTHER" id="PTHR32332">
    <property type="entry name" value="2-NITROPROPANE DIOXYGENASE"/>
    <property type="match status" value="1"/>
</dbReference>
<dbReference type="InterPro" id="IPR013785">
    <property type="entry name" value="Aldolase_TIM"/>
</dbReference>